<dbReference type="PANTHER" id="PTHR13479">
    <property type="entry name" value="30S RIBOSOMAL PROTEIN S18"/>
    <property type="match status" value="1"/>
</dbReference>
<evidence type="ECO:0000313" key="4">
    <source>
        <dbReference type="Proteomes" id="UP000887116"/>
    </source>
</evidence>
<dbReference type="InterPro" id="IPR001648">
    <property type="entry name" value="Ribosomal_bS18"/>
</dbReference>
<proteinExistence type="predicted"/>
<reference evidence="3" key="1">
    <citation type="submission" date="2020-07" db="EMBL/GenBank/DDBJ databases">
        <title>Multicomponent nature underlies the extraordinary mechanical properties of spider dragline silk.</title>
        <authorList>
            <person name="Kono N."/>
            <person name="Nakamura H."/>
            <person name="Mori M."/>
            <person name="Yoshida Y."/>
            <person name="Ohtoshi R."/>
            <person name="Malay A.D."/>
            <person name="Moran D.A.P."/>
            <person name="Tomita M."/>
            <person name="Numata K."/>
            <person name="Arakawa K."/>
        </authorList>
    </citation>
    <scope>NUCLEOTIDE SEQUENCE</scope>
</reference>
<evidence type="ECO:0000256" key="2">
    <source>
        <dbReference type="ARBA" id="ARBA00023274"/>
    </source>
</evidence>
<dbReference type="GO" id="GO:0032543">
    <property type="term" value="P:mitochondrial translation"/>
    <property type="evidence" value="ECO:0007669"/>
    <property type="project" value="TreeGrafter"/>
</dbReference>
<organism evidence="3 4">
    <name type="scientific">Trichonephila clavata</name>
    <name type="common">Joro spider</name>
    <name type="synonym">Nephila clavata</name>
    <dbReference type="NCBI Taxonomy" id="2740835"/>
    <lineage>
        <taxon>Eukaryota</taxon>
        <taxon>Metazoa</taxon>
        <taxon>Ecdysozoa</taxon>
        <taxon>Arthropoda</taxon>
        <taxon>Chelicerata</taxon>
        <taxon>Arachnida</taxon>
        <taxon>Araneae</taxon>
        <taxon>Araneomorphae</taxon>
        <taxon>Entelegynae</taxon>
        <taxon>Araneoidea</taxon>
        <taxon>Nephilidae</taxon>
        <taxon>Trichonephila</taxon>
    </lineage>
</organism>
<dbReference type="GO" id="GO:0070181">
    <property type="term" value="F:small ribosomal subunit rRNA binding"/>
    <property type="evidence" value="ECO:0007669"/>
    <property type="project" value="TreeGrafter"/>
</dbReference>
<dbReference type="Gene3D" id="4.10.640.10">
    <property type="entry name" value="Ribosomal protein S18"/>
    <property type="match status" value="1"/>
</dbReference>
<dbReference type="GO" id="GO:0003735">
    <property type="term" value="F:structural constituent of ribosome"/>
    <property type="evidence" value="ECO:0007669"/>
    <property type="project" value="InterPro"/>
</dbReference>
<protein>
    <submittedName>
        <fullName evidence="3">28S ribosomal protein S18a, mitochondrial</fullName>
    </submittedName>
</protein>
<evidence type="ECO:0000256" key="1">
    <source>
        <dbReference type="ARBA" id="ARBA00022980"/>
    </source>
</evidence>
<dbReference type="Proteomes" id="UP000887116">
    <property type="component" value="Unassembled WGS sequence"/>
</dbReference>
<dbReference type="AlphaFoldDB" id="A0A8X6L3F7"/>
<dbReference type="OrthoDB" id="10054543at2759"/>
<sequence length="155" mass="17853">MALNHTLGLRNLYKYKNLLTTLFSPRNNFRVFSISSAKFLREVRKTETENQIVIEGVKVKSERDGKVINLHNRIGCPLCRVGLHFIKHTDILILSQFVSSDGRMIPQHITGLCDKQHFRVTRAVALAQRAGLITKKSGTPVFGDWEKYNTYFKKY</sequence>
<dbReference type="SUPFAM" id="SSF46911">
    <property type="entry name" value="Ribosomal protein S18"/>
    <property type="match status" value="1"/>
</dbReference>
<dbReference type="InterPro" id="IPR036870">
    <property type="entry name" value="Ribosomal_bS18_sf"/>
</dbReference>
<dbReference type="Pfam" id="PF01084">
    <property type="entry name" value="Ribosomal_S18"/>
    <property type="match status" value="1"/>
</dbReference>
<keyword evidence="1 3" id="KW-0689">Ribosomal protein</keyword>
<name>A0A8X6L3F7_TRICU</name>
<evidence type="ECO:0000313" key="3">
    <source>
        <dbReference type="EMBL" id="GFQ94006.1"/>
    </source>
</evidence>
<dbReference type="EMBL" id="BMAO01004340">
    <property type="protein sequence ID" value="GFQ94006.1"/>
    <property type="molecule type" value="Genomic_DNA"/>
</dbReference>
<gene>
    <name evidence="3" type="primary">X975_22487</name>
    <name evidence="3" type="ORF">TNCT_549301</name>
</gene>
<comment type="caution">
    <text evidence="3">The sequence shown here is derived from an EMBL/GenBank/DDBJ whole genome shotgun (WGS) entry which is preliminary data.</text>
</comment>
<keyword evidence="4" id="KW-1185">Reference proteome</keyword>
<accession>A0A8X6L3F7</accession>
<keyword evidence="2" id="KW-0687">Ribonucleoprotein</keyword>
<dbReference type="GO" id="GO:0005763">
    <property type="term" value="C:mitochondrial small ribosomal subunit"/>
    <property type="evidence" value="ECO:0007669"/>
    <property type="project" value="TreeGrafter"/>
</dbReference>
<dbReference type="PANTHER" id="PTHR13479:SF66">
    <property type="entry name" value="LARGE RIBOSOMAL SUBUNIT PROTEIN ML66"/>
    <property type="match status" value="1"/>
</dbReference>